<accession>A0A932CRB3</accession>
<evidence type="ECO:0000313" key="1">
    <source>
        <dbReference type="EMBL" id="MBI2877952.1"/>
    </source>
</evidence>
<dbReference type="AlphaFoldDB" id="A0A932CRB3"/>
<reference evidence="1" key="1">
    <citation type="submission" date="2020-07" db="EMBL/GenBank/DDBJ databases">
        <title>Huge and variable diversity of episymbiotic CPR bacteria and DPANN archaea in groundwater ecosystems.</title>
        <authorList>
            <person name="He C.Y."/>
            <person name="Keren R."/>
            <person name="Whittaker M."/>
            <person name="Farag I.F."/>
            <person name="Doudna J."/>
            <person name="Cate J.H.D."/>
            <person name="Banfield J.F."/>
        </authorList>
    </citation>
    <scope>NUCLEOTIDE SEQUENCE</scope>
    <source>
        <strain evidence="1">NC_groundwater_672_Ag_B-0.1um_62_36</strain>
    </source>
</reference>
<protein>
    <submittedName>
        <fullName evidence="1">Uncharacterized protein</fullName>
    </submittedName>
</protein>
<comment type="caution">
    <text evidence="1">The sequence shown here is derived from an EMBL/GenBank/DDBJ whole genome shotgun (WGS) entry which is preliminary data.</text>
</comment>
<gene>
    <name evidence="1" type="ORF">HYY20_13835</name>
</gene>
<sequence length="108" mass="12507">MVNSDIDLFALTESKAIDSLFDLFAETIDKAAEAHRDKELEAEELLKEKLSPEGMKVFLHYDEVRRDHEHARIRFAFILGVAFARDPLKTLIAIEREKFGEEEEEAKE</sequence>
<organism evidence="1 2">
    <name type="scientific">Tectimicrobiota bacterium</name>
    <dbReference type="NCBI Taxonomy" id="2528274"/>
    <lineage>
        <taxon>Bacteria</taxon>
        <taxon>Pseudomonadati</taxon>
        <taxon>Nitrospinota/Tectimicrobiota group</taxon>
        <taxon>Candidatus Tectimicrobiota</taxon>
    </lineage>
</organism>
<proteinExistence type="predicted"/>
<evidence type="ECO:0000313" key="2">
    <source>
        <dbReference type="Proteomes" id="UP000769766"/>
    </source>
</evidence>
<name>A0A932CRB3_UNCTE</name>
<dbReference type="Proteomes" id="UP000769766">
    <property type="component" value="Unassembled WGS sequence"/>
</dbReference>
<dbReference type="EMBL" id="JACPRF010000421">
    <property type="protein sequence ID" value="MBI2877952.1"/>
    <property type="molecule type" value="Genomic_DNA"/>
</dbReference>